<dbReference type="EMBL" id="UOGL01000129">
    <property type="protein sequence ID" value="VAX37543.1"/>
    <property type="molecule type" value="Genomic_DNA"/>
</dbReference>
<protein>
    <submittedName>
        <fullName evidence="1">Uncharacterized protein</fullName>
    </submittedName>
</protein>
<gene>
    <name evidence="1" type="ORF">MNBD_PLANCTO02-2127</name>
</gene>
<sequence length="287" mass="32422">MKSILSLLTILLLAGTFEAAQGADQKKNNLTITWNKNYLEIHGDHLPGKIMRVHYLEAYCRAGSTDREWRKTTIAHKTELISASKNKKEIHLKSTLKDGVTVMHTITVGSNEITFQLVANNPTKTTSLAHWAQPCVRVDKFTGRNKVTYLSKSFIFLDGKLARMPTRNWATKARYVPGQVWAPQGVNRNDVNPRPLSGLVPDNGLIGCFSADEKMLYATAWEPYQELFQGVATCLHSDFRIGGLKPGETKKIRGKIYLMKANVDQLLKRYQKDFPEHFSSKNKKNSD</sequence>
<name>A0A3B1DL89_9ZZZZ</name>
<accession>A0A3B1DL89</accession>
<proteinExistence type="predicted"/>
<reference evidence="1" key="1">
    <citation type="submission" date="2018-06" db="EMBL/GenBank/DDBJ databases">
        <authorList>
            <person name="Zhirakovskaya E."/>
        </authorList>
    </citation>
    <scope>NUCLEOTIDE SEQUENCE</scope>
</reference>
<evidence type="ECO:0000313" key="1">
    <source>
        <dbReference type="EMBL" id="VAX37543.1"/>
    </source>
</evidence>
<dbReference type="AlphaFoldDB" id="A0A3B1DL89"/>
<organism evidence="1">
    <name type="scientific">hydrothermal vent metagenome</name>
    <dbReference type="NCBI Taxonomy" id="652676"/>
    <lineage>
        <taxon>unclassified sequences</taxon>
        <taxon>metagenomes</taxon>
        <taxon>ecological metagenomes</taxon>
    </lineage>
</organism>